<evidence type="ECO:0000313" key="6">
    <source>
        <dbReference type="Proteomes" id="UP001264335"/>
    </source>
</evidence>
<dbReference type="PANTHER" id="PTHR37038:SF12">
    <property type="entry name" value="TRANSCRIPTIONAL REGULATOR"/>
    <property type="match status" value="1"/>
</dbReference>
<evidence type="ECO:0000313" key="2">
    <source>
        <dbReference type="EMBL" id="MDT2403073.1"/>
    </source>
</evidence>
<dbReference type="GO" id="GO:0003677">
    <property type="term" value="F:DNA binding"/>
    <property type="evidence" value="ECO:0007669"/>
    <property type="project" value="InterPro"/>
</dbReference>
<dbReference type="InterPro" id="IPR010982">
    <property type="entry name" value="Lambda_DNA-bd_dom_sf"/>
</dbReference>
<proteinExistence type="predicted"/>
<reference evidence="4 5" key="1">
    <citation type="submission" date="2018-12" db="EMBL/GenBank/DDBJ databases">
        <title>A novel vanA-carrying plasmid in a clinical isolate of Enterococcus avium.</title>
        <authorList>
            <person name="Bernasconi O.J."/>
            <person name="Luzzaro F."/>
            <person name="Endimiani A."/>
        </authorList>
    </citation>
    <scope>NUCLEOTIDE SEQUENCE [LARGE SCALE GENOMIC DNA]</scope>
    <source>
        <strain evidence="4 5">LC0559/18</strain>
    </source>
</reference>
<dbReference type="SMART" id="SM00530">
    <property type="entry name" value="HTH_XRE"/>
    <property type="match status" value="1"/>
</dbReference>
<dbReference type="PROSITE" id="PS50943">
    <property type="entry name" value="HTH_CROC1"/>
    <property type="match status" value="1"/>
</dbReference>
<dbReference type="InterPro" id="IPR053163">
    <property type="entry name" value="HTH-type_regulator_Rgg"/>
</dbReference>
<organism evidence="4 5">
    <name type="scientific">Enterococcus avium</name>
    <name type="common">Streptococcus avium</name>
    <dbReference type="NCBI Taxonomy" id="33945"/>
    <lineage>
        <taxon>Bacteria</taxon>
        <taxon>Bacillati</taxon>
        <taxon>Bacillota</taxon>
        <taxon>Bacilli</taxon>
        <taxon>Lactobacillales</taxon>
        <taxon>Enterococcaceae</taxon>
        <taxon>Enterococcus</taxon>
    </lineage>
</organism>
<evidence type="ECO:0000259" key="1">
    <source>
        <dbReference type="PROSITE" id="PS50943"/>
    </source>
</evidence>
<dbReference type="AlphaFoldDB" id="A0A437UHP9"/>
<dbReference type="InterPro" id="IPR001387">
    <property type="entry name" value="Cro/C1-type_HTH"/>
</dbReference>
<sequence>MDGKLFRQLRKDRGLRLQDVADEVNSVSFISKFEKENSNISFYRLEHLLDQINVSLEEFLYLRDQAAEPKLYHYLSEQPFFMTGKFTFYLNQIFKSNDEVNASRDFNKGIHQMRELSQTFTEKNRGEKFLKLLCQLLRLCYQLNDRREQEEPIKLNAFFDELQTLSEPVVNYLYNVENWGVFEVLLFRFFQFSFPVETVHHLLRTAVSRIEKEVGVQLMQRMKFELLFGTCATFINFQKLTWAKEVLVETEKLLHDQGDLLNSTKLLFYQGWVKIISGSLKSGKQNCEQAISIFRILKQPALQRMYEEMLQGIMINQANQEDFIIFS</sequence>
<dbReference type="InterPro" id="IPR010057">
    <property type="entry name" value="Transcription_activator_Rgg_C"/>
</dbReference>
<dbReference type="Proteomes" id="UP000288388">
    <property type="component" value="Unassembled WGS sequence"/>
</dbReference>
<dbReference type="Gene3D" id="1.10.260.40">
    <property type="entry name" value="lambda repressor-like DNA-binding domains"/>
    <property type="match status" value="1"/>
</dbReference>
<dbReference type="EMBL" id="JARPWY010000121">
    <property type="protein sequence ID" value="MDT2516937.1"/>
    <property type="molecule type" value="Genomic_DNA"/>
</dbReference>
<dbReference type="Pfam" id="PF21259">
    <property type="entry name" value="Rgg_C"/>
    <property type="match status" value="1"/>
</dbReference>
<reference evidence="2 6" key="2">
    <citation type="submission" date="2023-03" db="EMBL/GenBank/DDBJ databases">
        <authorList>
            <person name="Shen W."/>
            <person name="Cai J."/>
        </authorList>
    </citation>
    <scope>NUCLEOTIDE SEQUENCE</scope>
    <source>
        <strain evidence="2">P33-2</strain>
        <strain evidence="3 6">Y2</strain>
    </source>
</reference>
<gene>
    <name evidence="4" type="ORF">EK398_21710</name>
    <name evidence="2" type="ORF">P7D43_11855</name>
    <name evidence="3" type="ORF">P7D79_22190</name>
</gene>
<evidence type="ECO:0000313" key="3">
    <source>
        <dbReference type="EMBL" id="MDT2516937.1"/>
    </source>
</evidence>
<dbReference type="Proteomes" id="UP001264335">
    <property type="component" value="Unassembled WGS sequence"/>
</dbReference>
<protein>
    <submittedName>
        <fullName evidence="2">Helix-turn-helix domain-containing protein</fullName>
    </submittedName>
    <submittedName>
        <fullName evidence="4">Rgg/GadR/MutR family transcriptional regulator</fullName>
    </submittedName>
</protein>
<comment type="caution">
    <text evidence="4">The sequence shown here is derived from an EMBL/GenBank/DDBJ whole genome shotgun (WGS) entry which is preliminary data.</text>
</comment>
<dbReference type="EMBL" id="JARPWH010000039">
    <property type="protein sequence ID" value="MDT2403073.1"/>
    <property type="molecule type" value="Genomic_DNA"/>
</dbReference>
<dbReference type="EMBL" id="RYZS01000002">
    <property type="protein sequence ID" value="RVU93071.1"/>
    <property type="molecule type" value="Genomic_DNA"/>
</dbReference>
<dbReference type="SUPFAM" id="SSF47413">
    <property type="entry name" value="lambda repressor-like DNA-binding domains"/>
    <property type="match status" value="1"/>
</dbReference>
<feature type="domain" description="HTH cro/C1-type" evidence="1">
    <location>
        <begin position="6"/>
        <end position="59"/>
    </location>
</feature>
<dbReference type="NCBIfam" id="TIGR01716">
    <property type="entry name" value="RGG_Cterm"/>
    <property type="match status" value="1"/>
</dbReference>
<dbReference type="Pfam" id="PF01381">
    <property type="entry name" value="HTH_3"/>
    <property type="match status" value="1"/>
</dbReference>
<name>A0A437UHP9_ENTAV</name>
<evidence type="ECO:0000313" key="4">
    <source>
        <dbReference type="EMBL" id="RVU93071.1"/>
    </source>
</evidence>
<dbReference type="Proteomes" id="UP001260773">
    <property type="component" value="Unassembled WGS sequence"/>
</dbReference>
<dbReference type="RefSeq" id="WP_048720656.1">
    <property type="nucleotide sequence ID" value="NZ_JADPDV010000030.1"/>
</dbReference>
<accession>A0A437UHP9</accession>
<evidence type="ECO:0000313" key="5">
    <source>
        <dbReference type="Proteomes" id="UP000288388"/>
    </source>
</evidence>
<dbReference type="PANTHER" id="PTHR37038">
    <property type="entry name" value="TRANSCRIPTIONAL REGULATOR-RELATED"/>
    <property type="match status" value="1"/>
</dbReference>
<dbReference type="CDD" id="cd00093">
    <property type="entry name" value="HTH_XRE"/>
    <property type="match status" value="1"/>
</dbReference>